<dbReference type="EMBL" id="JBHFNQ010000020">
    <property type="protein sequence ID" value="MFB2875708.1"/>
    <property type="molecule type" value="Genomic_DNA"/>
</dbReference>
<sequence>MIWRKLLAIISSQLKSICGTPNWIKSLMEAPIIISEIPAQMQAVAHIGQGWQVVL</sequence>
<name>A0ABV4WYW6_9CYAN</name>
<accession>A0ABV4WYW6</accession>
<gene>
    <name evidence="1" type="ORF">ACE1CC_02335</name>
</gene>
<comment type="caution">
    <text evidence="1">The sequence shown here is derived from an EMBL/GenBank/DDBJ whole genome shotgun (WGS) entry which is preliminary data.</text>
</comment>
<reference evidence="1 2" key="1">
    <citation type="submission" date="2024-09" db="EMBL/GenBank/DDBJ databases">
        <title>Floridaenema gen nov. (Aerosakkonemataceae, Aerosakkonematales ord. nov., Cyanobacteria) from benthic tropical and subtropical fresh waters, with the description of four new species.</title>
        <authorList>
            <person name="Moretto J.A."/>
            <person name="Berthold D.E."/>
            <person name="Lefler F.W."/>
            <person name="Huang I.-S."/>
            <person name="Laughinghouse H. IV."/>
        </authorList>
    </citation>
    <scope>NUCLEOTIDE SEQUENCE [LARGE SCALE GENOMIC DNA]</scope>
    <source>
        <strain evidence="1 2">BLCC-F46</strain>
    </source>
</reference>
<dbReference type="Proteomes" id="UP001576774">
    <property type="component" value="Unassembled WGS sequence"/>
</dbReference>
<evidence type="ECO:0000313" key="1">
    <source>
        <dbReference type="EMBL" id="MFB2875708.1"/>
    </source>
</evidence>
<dbReference type="RefSeq" id="WP_413268865.1">
    <property type="nucleotide sequence ID" value="NZ_JBHFNQ010000020.1"/>
</dbReference>
<protein>
    <submittedName>
        <fullName evidence="1">Uncharacterized protein</fullName>
    </submittedName>
</protein>
<keyword evidence="2" id="KW-1185">Reference proteome</keyword>
<organism evidence="1 2">
    <name type="scientific">Floridaenema aerugineum BLCC-F46</name>
    <dbReference type="NCBI Taxonomy" id="3153654"/>
    <lineage>
        <taxon>Bacteria</taxon>
        <taxon>Bacillati</taxon>
        <taxon>Cyanobacteriota</taxon>
        <taxon>Cyanophyceae</taxon>
        <taxon>Oscillatoriophycideae</taxon>
        <taxon>Aerosakkonematales</taxon>
        <taxon>Aerosakkonemataceae</taxon>
        <taxon>Floridanema</taxon>
        <taxon>Floridanema aerugineum</taxon>
    </lineage>
</organism>
<proteinExistence type="predicted"/>
<evidence type="ECO:0000313" key="2">
    <source>
        <dbReference type="Proteomes" id="UP001576774"/>
    </source>
</evidence>